<dbReference type="AlphaFoldDB" id="A0A401PGK9"/>
<dbReference type="STRING" id="75743.A0A401PGK9"/>
<accession>A0A401PGK9</accession>
<sequence length="98" mass="10957">MAANSTERGAACLTRLSPVVWRFPHASLKGWAGGNQSCQQIHEMAQSEISTQQGSCAADLYRHPQLDADIEAVKEIYGENSVSVSRLARVERWREEQR</sequence>
<organism evidence="1 2">
    <name type="scientific">Scyliorhinus torazame</name>
    <name type="common">Cloudy catshark</name>
    <name type="synonym">Catulus torazame</name>
    <dbReference type="NCBI Taxonomy" id="75743"/>
    <lineage>
        <taxon>Eukaryota</taxon>
        <taxon>Metazoa</taxon>
        <taxon>Chordata</taxon>
        <taxon>Craniata</taxon>
        <taxon>Vertebrata</taxon>
        <taxon>Chondrichthyes</taxon>
        <taxon>Elasmobranchii</taxon>
        <taxon>Galeomorphii</taxon>
        <taxon>Galeoidea</taxon>
        <taxon>Carcharhiniformes</taxon>
        <taxon>Scyliorhinidae</taxon>
        <taxon>Scyliorhinus</taxon>
    </lineage>
</organism>
<dbReference type="EMBL" id="BFAA01000444">
    <property type="protein sequence ID" value="GCB72262.1"/>
    <property type="molecule type" value="Genomic_DNA"/>
</dbReference>
<protein>
    <submittedName>
        <fullName evidence="1">Uncharacterized protein</fullName>
    </submittedName>
</protein>
<evidence type="ECO:0000313" key="1">
    <source>
        <dbReference type="EMBL" id="GCB72262.1"/>
    </source>
</evidence>
<evidence type="ECO:0000313" key="2">
    <source>
        <dbReference type="Proteomes" id="UP000288216"/>
    </source>
</evidence>
<dbReference type="Proteomes" id="UP000288216">
    <property type="component" value="Unassembled WGS sequence"/>
</dbReference>
<gene>
    <name evidence="1" type="ORF">scyTo_0001899</name>
</gene>
<reference evidence="1 2" key="1">
    <citation type="journal article" date="2018" name="Nat. Ecol. Evol.">
        <title>Shark genomes provide insights into elasmobranch evolution and the origin of vertebrates.</title>
        <authorList>
            <person name="Hara Y"/>
            <person name="Yamaguchi K"/>
            <person name="Onimaru K"/>
            <person name="Kadota M"/>
            <person name="Koyanagi M"/>
            <person name="Keeley SD"/>
            <person name="Tatsumi K"/>
            <person name="Tanaka K"/>
            <person name="Motone F"/>
            <person name="Kageyama Y"/>
            <person name="Nozu R"/>
            <person name="Adachi N"/>
            <person name="Nishimura O"/>
            <person name="Nakagawa R"/>
            <person name="Tanegashima C"/>
            <person name="Kiyatake I"/>
            <person name="Matsumoto R"/>
            <person name="Murakumo K"/>
            <person name="Nishida K"/>
            <person name="Terakita A"/>
            <person name="Kuratani S"/>
            <person name="Sato K"/>
            <person name="Hyodo S Kuraku.S."/>
        </authorList>
    </citation>
    <scope>NUCLEOTIDE SEQUENCE [LARGE SCALE GENOMIC DNA]</scope>
</reference>
<name>A0A401PGK9_SCYTO</name>
<comment type="caution">
    <text evidence="1">The sequence shown here is derived from an EMBL/GenBank/DDBJ whole genome shotgun (WGS) entry which is preliminary data.</text>
</comment>
<dbReference type="OrthoDB" id="9338353at2759"/>
<proteinExistence type="predicted"/>
<keyword evidence="2" id="KW-1185">Reference proteome</keyword>